<organism evidence="2 3">
    <name type="scientific">Salininema proteolyticum</name>
    <dbReference type="NCBI Taxonomy" id="1607685"/>
    <lineage>
        <taxon>Bacteria</taxon>
        <taxon>Bacillati</taxon>
        <taxon>Actinomycetota</taxon>
        <taxon>Actinomycetes</taxon>
        <taxon>Glycomycetales</taxon>
        <taxon>Glycomycetaceae</taxon>
        <taxon>Salininema</taxon>
    </lineage>
</organism>
<dbReference type="InterPro" id="IPR012544">
    <property type="entry name" value="PHb"/>
</dbReference>
<dbReference type="RefSeq" id="WP_380623416.1">
    <property type="nucleotide sequence ID" value="NZ_JBHSDK010000026.1"/>
</dbReference>
<accession>A0ABV8U2Z5</accession>
<evidence type="ECO:0000259" key="1">
    <source>
        <dbReference type="Pfam" id="PF08000"/>
    </source>
</evidence>
<dbReference type="EMBL" id="JBHSDK010000026">
    <property type="protein sequence ID" value="MFC4336956.1"/>
    <property type="molecule type" value="Genomic_DNA"/>
</dbReference>
<dbReference type="InterPro" id="IPR037063">
    <property type="entry name" value="PHb_sf"/>
</dbReference>
<dbReference type="Gene3D" id="2.30.29.50">
    <property type="entry name" value="Bacterial Pleckstrin homology domain"/>
    <property type="match status" value="1"/>
</dbReference>
<dbReference type="PANTHER" id="PTHR35796">
    <property type="entry name" value="HYPOTHETICAL CYTOSOLIC PROTEIN"/>
    <property type="match status" value="1"/>
</dbReference>
<dbReference type="Proteomes" id="UP001595823">
    <property type="component" value="Unassembled WGS sequence"/>
</dbReference>
<dbReference type="Pfam" id="PF08000">
    <property type="entry name" value="bPH_1"/>
    <property type="match status" value="1"/>
</dbReference>
<sequence>MIDFQNGTLVKLKQIDPKGLAKDLSVLLIEGEGVIAAFQGLRDKVVFTEKRVISVNVQGLTGKKVDYTSLPYSKIQAFSVETAGRLDLDSEMELWFSGLGKVRFEFKGKVDIRSLAQLLARHTL</sequence>
<reference evidence="3" key="1">
    <citation type="journal article" date="2019" name="Int. J. Syst. Evol. Microbiol.">
        <title>The Global Catalogue of Microorganisms (GCM) 10K type strain sequencing project: providing services to taxonomists for standard genome sequencing and annotation.</title>
        <authorList>
            <consortium name="The Broad Institute Genomics Platform"/>
            <consortium name="The Broad Institute Genome Sequencing Center for Infectious Disease"/>
            <person name="Wu L."/>
            <person name="Ma J."/>
        </authorList>
    </citation>
    <scope>NUCLEOTIDE SEQUENCE [LARGE SCALE GENOMIC DNA]</scope>
    <source>
        <strain evidence="3">IBRC-M 10908</strain>
    </source>
</reference>
<comment type="caution">
    <text evidence="2">The sequence shown here is derived from an EMBL/GenBank/DDBJ whole genome shotgun (WGS) entry which is preliminary data.</text>
</comment>
<name>A0ABV8U2Z5_9ACTN</name>
<dbReference type="SUPFAM" id="SSF50729">
    <property type="entry name" value="PH domain-like"/>
    <property type="match status" value="1"/>
</dbReference>
<protein>
    <submittedName>
        <fullName evidence="2">PH domain-containing protein</fullName>
    </submittedName>
</protein>
<feature type="domain" description="Bacterial Pleckstrin homology" evidence="1">
    <location>
        <begin position="4"/>
        <end position="122"/>
    </location>
</feature>
<dbReference type="PANTHER" id="PTHR35796:SF3">
    <property type="entry name" value="BHLH DOMAIN-CONTAINING PROTEIN"/>
    <property type="match status" value="1"/>
</dbReference>
<evidence type="ECO:0000313" key="2">
    <source>
        <dbReference type="EMBL" id="MFC4336956.1"/>
    </source>
</evidence>
<proteinExistence type="predicted"/>
<dbReference type="CDD" id="cd13225">
    <property type="entry name" value="PH-like_bacteria"/>
    <property type="match status" value="1"/>
</dbReference>
<gene>
    <name evidence="2" type="ORF">ACFPET_17270</name>
</gene>
<evidence type="ECO:0000313" key="3">
    <source>
        <dbReference type="Proteomes" id="UP001595823"/>
    </source>
</evidence>
<keyword evidence="3" id="KW-1185">Reference proteome</keyword>